<evidence type="ECO:0000256" key="2">
    <source>
        <dbReference type="ARBA" id="ARBA00022475"/>
    </source>
</evidence>
<feature type="transmembrane region" description="Helical" evidence="6">
    <location>
        <begin position="89"/>
        <end position="110"/>
    </location>
</feature>
<evidence type="ECO:0000256" key="3">
    <source>
        <dbReference type="ARBA" id="ARBA00022692"/>
    </source>
</evidence>
<dbReference type="Proteomes" id="UP000269097">
    <property type="component" value="Chromosome"/>
</dbReference>
<feature type="transmembrane region" description="Helical" evidence="6">
    <location>
        <begin position="176"/>
        <end position="197"/>
    </location>
</feature>
<evidence type="ECO:0000256" key="6">
    <source>
        <dbReference type="SAM" id="Phobius"/>
    </source>
</evidence>
<feature type="transmembrane region" description="Helical" evidence="6">
    <location>
        <begin position="241"/>
        <end position="261"/>
    </location>
</feature>
<dbReference type="KEGG" id="coh:EAV92_12085"/>
<evidence type="ECO:0000256" key="1">
    <source>
        <dbReference type="ARBA" id="ARBA00004651"/>
    </source>
</evidence>
<evidence type="ECO:0000256" key="4">
    <source>
        <dbReference type="ARBA" id="ARBA00022989"/>
    </source>
</evidence>
<feature type="transmembrane region" description="Helical" evidence="6">
    <location>
        <begin position="30"/>
        <end position="52"/>
    </location>
</feature>
<sequence length="302" mass="33565">MSPKEKTVWFAKHLYVRFKDDDVPAMSAQLTYYLILAFFPFLIFLVTIISFLQLGGNSVLDEFIRMLPADSADSLRKTLQEVTENRSGAVLSFGMLGTLWAASNGVGAIMKGLNKAYDEKETRPFWKTRGLSLLSTVVLAVVIAVSIPLLVFGHVIGEYIFRLLSFPQGFELIWGLIRYAFPVAALFGVFALLYWLIPDRRLTFREVVPGALFAVVGWIASSLLFAVYVNHFGNYSKTYGSLGGVILLLIWLYMSANILLLGGEINATLAFDKKGAQNRSSRIRTHTMEFPPLRGGSGVTRG</sequence>
<dbReference type="InterPro" id="IPR017039">
    <property type="entry name" value="Virul_fac_BrkB"/>
</dbReference>
<keyword evidence="5 6" id="KW-0472">Membrane</keyword>
<feature type="transmembrane region" description="Helical" evidence="6">
    <location>
        <begin position="131"/>
        <end position="156"/>
    </location>
</feature>
<dbReference type="EMBL" id="CP033433">
    <property type="protein sequence ID" value="AYQ73243.1"/>
    <property type="molecule type" value="Genomic_DNA"/>
</dbReference>
<dbReference type="NCBIfam" id="TIGR00765">
    <property type="entry name" value="yihY_not_rbn"/>
    <property type="match status" value="1"/>
</dbReference>
<keyword evidence="2" id="KW-1003">Cell membrane</keyword>
<gene>
    <name evidence="7" type="ORF">EAV92_12085</name>
</gene>
<keyword evidence="8" id="KW-1185">Reference proteome</keyword>
<dbReference type="Pfam" id="PF03631">
    <property type="entry name" value="Virul_fac_BrkB"/>
    <property type="match status" value="1"/>
</dbReference>
<accession>A0A3G3JYH6</accession>
<name>A0A3G3JYH6_9BACL</name>
<dbReference type="AlphaFoldDB" id="A0A3G3JYH6"/>
<feature type="transmembrane region" description="Helical" evidence="6">
    <location>
        <begin position="209"/>
        <end position="229"/>
    </location>
</feature>
<evidence type="ECO:0000256" key="5">
    <source>
        <dbReference type="ARBA" id="ARBA00023136"/>
    </source>
</evidence>
<dbReference type="GO" id="GO:0005886">
    <property type="term" value="C:plasma membrane"/>
    <property type="evidence" value="ECO:0007669"/>
    <property type="project" value="UniProtKB-SubCell"/>
</dbReference>
<keyword evidence="4 6" id="KW-1133">Transmembrane helix</keyword>
<protein>
    <submittedName>
        <fullName evidence="7">YihY/virulence factor BrkB family protein</fullName>
    </submittedName>
</protein>
<proteinExistence type="predicted"/>
<reference evidence="7 8" key="1">
    <citation type="submission" date="2018-10" db="EMBL/GenBank/DDBJ databases">
        <title>Genome Sequence of Cohnella sp.</title>
        <authorList>
            <person name="Srinivasan S."/>
            <person name="Kim M.K."/>
        </authorList>
    </citation>
    <scope>NUCLEOTIDE SEQUENCE [LARGE SCALE GENOMIC DNA]</scope>
    <source>
        <strain evidence="7 8">18JY8-7</strain>
    </source>
</reference>
<evidence type="ECO:0000313" key="8">
    <source>
        <dbReference type="Proteomes" id="UP000269097"/>
    </source>
</evidence>
<dbReference type="PANTHER" id="PTHR30213">
    <property type="entry name" value="INNER MEMBRANE PROTEIN YHJD"/>
    <property type="match status" value="1"/>
</dbReference>
<dbReference type="PIRSF" id="PIRSF035875">
    <property type="entry name" value="RNase_BN"/>
    <property type="match status" value="1"/>
</dbReference>
<dbReference type="RefSeq" id="WP_123041325.1">
    <property type="nucleotide sequence ID" value="NZ_CP033433.1"/>
</dbReference>
<keyword evidence="3 6" id="KW-0812">Transmembrane</keyword>
<evidence type="ECO:0000313" key="7">
    <source>
        <dbReference type="EMBL" id="AYQ73243.1"/>
    </source>
</evidence>
<dbReference type="PANTHER" id="PTHR30213:SF0">
    <property type="entry name" value="UPF0761 MEMBRANE PROTEIN YIHY"/>
    <property type="match status" value="1"/>
</dbReference>
<comment type="subcellular location">
    <subcellularLocation>
        <location evidence="1">Cell membrane</location>
        <topology evidence="1">Multi-pass membrane protein</topology>
    </subcellularLocation>
</comment>
<organism evidence="7 8">
    <name type="scientific">Cohnella candidum</name>
    <dbReference type="NCBI Taxonomy" id="2674991"/>
    <lineage>
        <taxon>Bacteria</taxon>
        <taxon>Bacillati</taxon>
        <taxon>Bacillota</taxon>
        <taxon>Bacilli</taxon>
        <taxon>Bacillales</taxon>
        <taxon>Paenibacillaceae</taxon>
        <taxon>Cohnella</taxon>
    </lineage>
</organism>